<accession>A0A382BIP8</accession>
<dbReference type="AlphaFoldDB" id="A0A382BIP8"/>
<sequence>MPFLLRFFGLVALLCVFTSLGAWTRLHGQSPEEGIAATIETRTGDMVEGTFVSATETEVIFRVAGQPLTLPMETIRYISFDGRLAVSVDGGEEDEQLEALGAAIDALRIFKAQVDALDRENQAVQVIFAASLNAAMPRITTFLSSVGDD</sequence>
<reference evidence="1" key="1">
    <citation type="submission" date="2018-05" db="EMBL/GenBank/DDBJ databases">
        <authorList>
            <person name="Lanie J.A."/>
            <person name="Ng W.-L."/>
            <person name="Kazmierczak K.M."/>
            <person name="Andrzejewski T.M."/>
            <person name="Davidsen T.M."/>
            <person name="Wayne K.J."/>
            <person name="Tettelin H."/>
            <person name="Glass J.I."/>
            <person name="Rusch D."/>
            <person name="Podicherti R."/>
            <person name="Tsui H.-C.T."/>
            <person name="Winkler M.E."/>
        </authorList>
    </citation>
    <scope>NUCLEOTIDE SEQUENCE</scope>
</reference>
<organism evidence="1">
    <name type="scientific">marine metagenome</name>
    <dbReference type="NCBI Taxonomy" id="408172"/>
    <lineage>
        <taxon>unclassified sequences</taxon>
        <taxon>metagenomes</taxon>
        <taxon>ecological metagenomes</taxon>
    </lineage>
</organism>
<feature type="non-terminal residue" evidence="1">
    <location>
        <position position="149"/>
    </location>
</feature>
<proteinExistence type="predicted"/>
<name>A0A382BIP8_9ZZZZ</name>
<protein>
    <submittedName>
        <fullName evidence="1">Uncharacterized protein</fullName>
    </submittedName>
</protein>
<dbReference type="EMBL" id="UINC01029773">
    <property type="protein sequence ID" value="SVB13067.1"/>
    <property type="molecule type" value="Genomic_DNA"/>
</dbReference>
<gene>
    <name evidence="1" type="ORF">METZ01_LOCUS165921</name>
</gene>
<evidence type="ECO:0000313" key="1">
    <source>
        <dbReference type="EMBL" id="SVB13067.1"/>
    </source>
</evidence>